<dbReference type="STRING" id="37625.SAMN05660420_03353"/>
<evidence type="ECO:0000313" key="1">
    <source>
        <dbReference type="EMBL" id="SEA83584.1"/>
    </source>
</evidence>
<protein>
    <submittedName>
        <fullName evidence="1">Uncharacterized protein</fullName>
    </submittedName>
</protein>
<name>A0A1H4EET7_9BACT</name>
<dbReference type="Proteomes" id="UP000199409">
    <property type="component" value="Unassembled WGS sequence"/>
</dbReference>
<evidence type="ECO:0000313" key="2">
    <source>
        <dbReference type="Proteomes" id="UP000199409"/>
    </source>
</evidence>
<dbReference type="EMBL" id="FNQN01000018">
    <property type="protein sequence ID" value="SEA83584.1"/>
    <property type="molecule type" value="Genomic_DNA"/>
</dbReference>
<sequence>MFHLSPRWTVIPALLLSLGLVSANVYAETLTFKNILAARLQNSFDSKIVREEIQIAQARGCKKLCVNGHSRLQLITTGGTNDHTERLARYPDEGLQES</sequence>
<gene>
    <name evidence="1" type="ORF">SAMN05660420_03353</name>
</gene>
<reference evidence="1 2" key="1">
    <citation type="submission" date="2016-10" db="EMBL/GenBank/DDBJ databases">
        <authorList>
            <person name="de Groot N.N."/>
        </authorList>
    </citation>
    <scope>NUCLEOTIDE SEQUENCE [LARGE SCALE GENOMIC DNA]</scope>
    <source>
        <strain evidence="1 2">DSM 7343</strain>
    </source>
</reference>
<proteinExistence type="predicted"/>
<dbReference type="AlphaFoldDB" id="A0A1H4EET7"/>
<organism evidence="1 2">
    <name type="scientific">Desulfuromusa kysingii</name>
    <dbReference type="NCBI Taxonomy" id="37625"/>
    <lineage>
        <taxon>Bacteria</taxon>
        <taxon>Pseudomonadati</taxon>
        <taxon>Thermodesulfobacteriota</taxon>
        <taxon>Desulfuromonadia</taxon>
        <taxon>Desulfuromonadales</taxon>
        <taxon>Geopsychrobacteraceae</taxon>
        <taxon>Desulfuromusa</taxon>
    </lineage>
</organism>
<keyword evidence="2" id="KW-1185">Reference proteome</keyword>
<accession>A0A1H4EET7</accession>